<reference evidence="2 3" key="1">
    <citation type="submission" date="2020-09" db="EMBL/GenBank/DDBJ databases">
        <title>Diversity and distribution of actinomycetes associated with coral in the coast of Hainan.</title>
        <authorList>
            <person name="Li F."/>
        </authorList>
    </citation>
    <scope>NUCLEOTIDE SEQUENCE [LARGE SCALE GENOMIC DNA]</scope>
    <source>
        <strain evidence="2 3">HNM0947</strain>
    </source>
</reference>
<name>A0ABR9P5M9_9ACTN</name>
<feature type="compositionally biased region" description="Basic and acidic residues" evidence="1">
    <location>
        <begin position="177"/>
        <end position="187"/>
    </location>
</feature>
<evidence type="ECO:0000313" key="2">
    <source>
        <dbReference type="EMBL" id="MBE2999151.1"/>
    </source>
</evidence>
<evidence type="ECO:0000313" key="3">
    <source>
        <dbReference type="Proteomes" id="UP000806528"/>
    </source>
</evidence>
<feature type="region of interest" description="Disordered" evidence="1">
    <location>
        <begin position="155"/>
        <end position="188"/>
    </location>
</feature>
<sequence>MDQEDIDALRGDRDRSDGEWTRFSKTVVDNQFPSMGATDAKKQSGRDMIDASRSSMHACFKFAEAGDDSNPRLCAYRYEYFKSLYDEEKRNLSLEEKQLYKPEQEKLALSKLGQDQEKVGETLEHDLQRVRADGAQEVEVSLDRPTDEIVSSVRDQADQIGMGHELSTAYHSRKHQRDLPPEERQGEAVDDYLSSARKTIKEGEVTSTERLDDGGMKLSFERALQQGQAKSKTGTASTASPGGEQPAESRIQAPVWIRGHTGAVMSTYGRVNQNQRSRGKG</sequence>
<organism evidence="2 3">
    <name type="scientific">Nocardiopsis coralli</name>
    <dbReference type="NCBI Taxonomy" id="2772213"/>
    <lineage>
        <taxon>Bacteria</taxon>
        <taxon>Bacillati</taxon>
        <taxon>Actinomycetota</taxon>
        <taxon>Actinomycetes</taxon>
        <taxon>Streptosporangiales</taxon>
        <taxon>Nocardiopsidaceae</taxon>
        <taxon>Nocardiopsis</taxon>
    </lineage>
</organism>
<feature type="compositionally biased region" description="Polar residues" evidence="1">
    <location>
        <begin position="225"/>
        <end position="240"/>
    </location>
</feature>
<dbReference type="EMBL" id="JADBGI010000008">
    <property type="protein sequence ID" value="MBE2999151.1"/>
    <property type="molecule type" value="Genomic_DNA"/>
</dbReference>
<keyword evidence="3" id="KW-1185">Reference proteome</keyword>
<evidence type="ECO:0000256" key="1">
    <source>
        <dbReference type="SAM" id="MobiDB-lite"/>
    </source>
</evidence>
<proteinExistence type="predicted"/>
<dbReference type="Proteomes" id="UP000806528">
    <property type="component" value="Unassembled WGS sequence"/>
</dbReference>
<gene>
    <name evidence="2" type="ORF">IDM40_10615</name>
</gene>
<protein>
    <submittedName>
        <fullName evidence="2">Uncharacterized protein</fullName>
    </submittedName>
</protein>
<comment type="caution">
    <text evidence="2">The sequence shown here is derived from an EMBL/GenBank/DDBJ whole genome shotgun (WGS) entry which is preliminary data.</text>
</comment>
<feature type="region of interest" description="Disordered" evidence="1">
    <location>
        <begin position="223"/>
        <end position="254"/>
    </location>
</feature>
<accession>A0ABR9P5M9</accession>
<dbReference type="RefSeq" id="WP_193121789.1">
    <property type="nucleotide sequence ID" value="NZ_JADBGI010000008.1"/>
</dbReference>